<sequence>MRRRMMRHHDTYYRLPMDKITGTSVDNPSGLDAQVLGSPQLVRGPVNNALKIDCDLEAVKVTGPGHRQECFGDLSMCPKGYTLSMWLKIDRLGSGQSVFLSNGGERQDSHGVAMMYEHGRMEWVFRMKTGNEWRVTANNVFAQKWYHVTATWRQDKGLTLYINGRKAAYESMYTVRYPLNGTVYGQRPEALTLTSSKRTPSVDDFIICQSNNVSRSRAVGAITVDEFQFWATELSEKQLRENGPIYSFHIPMDNLTEGHLVTTDFEPNTRGRLRQVPGMIGNAIQIPGAGEYIEFVDFKDTCLGNTTVCMYGFTVVFWIKFAKMENNAYVMASGTAGFSIFTLEKRLYVTVQSGDRLWNASVANLQTSSWYFLEITWNPTSGLEVYVNQKMAVKQDASSPRVAYSSKYNNFYIGRANTVMYNERYAAATVDDLHLYNGDRQRLLGLDYIARGKPKNEFYGFEAIASGVIENKNRLEPIRTSDGVVLIPGKIGKAVRINGLRQTIDFRAADGCLSDLDLCHHGMLLSLWINLEKMEDKMVYISSAINGIEISVANRKLMVTAETSTQLWKLITSSVTPDTWYYLEVTWSLEDGLTLYLDGKMIARDVNADEKTSTPDSTQPRSNTFLLGIDNAGRNKSVYGAAIFDEMELWEGSRDYLMSFGYIQRGKPDHFVISMDSIVDGGRRLEQASLRIMLYGYPLLENGVVKSALKLDGNQQYVDIGTNNDVCLGNLDHCKFGISIFFWLNIERYNYNMYILSTGKDGVQIFSNQGLIYFTINHMQHSWRLGIPNVSEKEWHFFELSWHPDFGMDLFIDYDQQYHADSRVIPETSRSDDSHFYVGRPNPTDVRGQSYSYGNMAIDELEVWYARRSYLIAFNHLLRDHVGYESFSMETALNDTVYHPRYRVTLERGSSLVPGPVGNAVSLRGQGDYVDLGNHMDKCFANIDLCNHGLTISMLLKPESLKSDQYFLAGPTYSLYLKKGKLIAEFHSEGKVWNVTSDKLNVNTWNNIVLSWERDSGLEIYLDGKLISRNSAPFDVNMNDASGTGNVYIGKSSDSTVAGTAEMMADEVQFWHASLDALKLRGLYQGPVQEIIQFSKMPPSGVLSQTGRRISLKGGATLVQGLKAQAVRLNGTRQFIDMGENLTCNGDLDNCRHGFTLRFATKPERLTNNMYFLDSYPLSVFYRDGRLYATVRAGRKSWTVAAPGFKAGEWQTVDVSWHPEIGLTLLANQREVAAHKTHGTDIDPVYDYDRNTLFGRAMSDMKTDRYADTAVEFIEVWNIRRDVLMSKNTINIGLPGITSGLDGTVTSQPVIGTLAPPFSSDDSRSVFITTAPQTGNGQQFNAGTRLTSVTSTSKIIRFYGKSYVQYDFSQLMDEILTPADNETFSMEFITQTADGLIWIWKGTGGRKMHFSLKETAKGQMRLRPLLVD</sequence>
<dbReference type="Gene3D" id="2.60.120.200">
    <property type="match status" value="6"/>
</dbReference>
<keyword evidence="2" id="KW-1185">Reference proteome</keyword>
<organism evidence="1 2">
    <name type="scientific">Dreissena polymorpha</name>
    <name type="common">Zebra mussel</name>
    <name type="synonym">Mytilus polymorpha</name>
    <dbReference type="NCBI Taxonomy" id="45954"/>
    <lineage>
        <taxon>Eukaryota</taxon>
        <taxon>Metazoa</taxon>
        <taxon>Spiralia</taxon>
        <taxon>Lophotrochozoa</taxon>
        <taxon>Mollusca</taxon>
        <taxon>Bivalvia</taxon>
        <taxon>Autobranchia</taxon>
        <taxon>Heteroconchia</taxon>
        <taxon>Euheterodonta</taxon>
        <taxon>Imparidentia</taxon>
        <taxon>Neoheterodontei</taxon>
        <taxon>Myida</taxon>
        <taxon>Dreissenoidea</taxon>
        <taxon>Dreissenidae</taxon>
        <taxon>Dreissena</taxon>
    </lineage>
</organism>
<accession>A0A9D4DQ24</accession>
<dbReference type="Pfam" id="PF13385">
    <property type="entry name" value="Laminin_G_3"/>
    <property type="match status" value="4"/>
</dbReference>
<evidence type="ECO:0000313" key="1">
    <source>
        <dbReference type="EMBL" id="KAH3752062.1"/>
    </source>
</evidence>
<protein>
    <submittedName>
        <fullName evidence="1">Uncharacterized protein</fullName>
    </submittedName>
</protein>
<name>A0A9D4DQ24_DREPO</name>
<dbReference type="InterPro" id="IPR013320">
    <property type="entry name" value="ConA-like_dom_sf"/>
</dbReference>
<reference evidence="1" key="1">
    <citation type="journal article" date="2019" name="bioRxiv">
        <title>The Genome of the Zebra Mussel, Dreissena polymorpha: A Resource for Invasive Species Research.</title>
        <authorList>
            <person name="McCartney M.A."/>
            <person name="Auch B."/>
            <person name="Kono T."/>
            <person name="Mallez S."/>
            <person name="Zhang Y."/>
            <person name="Obille A."/>
            <person name="Becker A."/>
            <person name="Abrahante J.E."/>
            <person name="Garbe J."/>
            <person name="Badalamenti J.P."/>
            <person name="Herman A."/>
            <person name="Mangelson H."/>
            <person name="Liachko I."/>
            <person name="Sullivan S."/>
            <person name="Sone E.D."/>
            <person name="Koren S."/>
            <person name="Silverstein K.A.T."/>
            <person name="Beckman K.B."/>
            <person name="Gohl D.M."/>
        </authorList>
    </citation>
    <scope>NUCLEOTIDE SEQUENCE</scope>
    <source>
        <strain evidence="1">Duluth1</strain>
        <tissue evidence="1">Whole animal</tissue>
    </source>
</reference>
<proteinExistence type="predicted"/>
<gene>
    <name evidence="1" type="ORF">DPMN_186670</name>
</gene>
<feature type="non-terminal residue" evidence="1">
    <location>
        <position position="1428"/>
    </location>
</feature>
<dbReference type="SUPFAM" id="SSF49899">
    <property type="entry name" value="Concanavalin A-like lectins/glucanases"/>
    <property type="match status" value="6"/>
</dbReference>
<comment type="caution">
    <text evidence="1">The sequence shown here is derived from an EMBL/GenBank/DDBJ whole genome shotgun (WGS) entry which is preliminary data.</text>
</comment>
<reference evidence="1" key="2">
    <citation type="submission" date="2020-11" db="EMBL/GenBank/DDBJ databases">
        <authorList>
            <person name="McCartney M.A."/>
            <person name="Auch B."/>
            <person name="Kono T."/>
            <person name="Mallez S."/>
            <person name="Becker A."/>
            <person name="Gohl D.M."/>
            <person name="Silverstein K.A.T."/>
            <person name="Koren S."/>
            <person name="Bechman K.B."/>
            <person name="Herman A."/>
            <person name="Abrahante J.E."/>
            <person name="Garbe J."/>
        </authorList>
    </citation>
    <scope>NUCLEOTIDE SEQUENCE</scope>
    <source>
        <strain evidence="1">Duluth1</strain>
        <tissue evidence="1">Whole animal</tissue>
    </source>
</reference>
<dbReference type="EMBL" id="JAIWYP010000010">
    <property type="protein sequence ID" value="KAH3752062.1"/>
    <property type="molecule type" value="Genomic_DNA"/>
</dbReference>
<evidence type="ECO:0000313" key="2">
    <source>
        <dbReference type="Proteomes" id="UP000828390"/>
    </source>
</evidence>
<dbReference type="Proteomes" id="UP000828390">
    <property type="component" value="Unassembled WGS sequence"/>
</dbReference>